<dbReference type="EnsemblPlants" id="ONIVA08G08410.1">
    <property type="protein sequence ID" value="ONIVA08G08410.1"/>
    <property type="gene ID" value="ONIVA08G08410"/>
</dbReference>
<proteinExistence type="predicted"/>
<evidence type="ECO:0000256" key="1">
    <source>
        <dbReference type="SAM" id="MobiDB-lite"/>
    </source>
</evidence>
<feature type="region of interest" description="Disordered" evidence="1">
    <location>
        <begin position="99"/>
        <end position="125"/>
    </location>
</feature>
<reference evidence="2" key="1">
    <citation type="submission" date="2015-04" db="UniProtKB">
        <authorList>
            <consortium name="EnsemblPlants"/>
        </authorList>
    </citation>
    <scope>IDENTIFICATION</scope>
    <source>
        <strain evidence="2">SL10</strain>
    </source>
</reference>
<dbReference type="AlphaFoldDB" id="A0A0E0I967"/>
<reference evidence="2" key="2">
    <citation type="submission" date="2018-04" db="EMBL/GenBank/DDBJ databases">
        <title>OnivRS2 (Oryza nivara Reference Sequence Version 2).</title>
        <authorList>
            <person name="Zhang J."/>
            <person name="Kudrna D."/>
            <person name="Lee S."/>
            <person name="Talag J."/>
            <person name="Rajasekar S."/>
            <person name="Welchert J."/>
            <person name="Hsing Y.-I."/>
            <person name="Wing R.A."/>
        </authorList>
    </citation>
    <scope>NUCLEOTIDE SEQUENCE [LARGE SCALE GENOMIC DNA]</scope>
    <source>
        <strain evidence="2">SL10</strain>
    </source>
</reference>
<keyword evidence="3" id="KW-1185">Reference proteome</keyword>
<feature type="region of interest" description="Disordered" evidence="1">
    <location>
        <begin position="141"/>
        <end position="170"/>
    </location>
</feature>
<feature type="compositionally biased region" description="Polar residues" evidence="1">
    <location>
        <begin position="110"/>
        <end position="125"/>
    </location>
</feature>
<accession>A0A0E0I967</accession>
<dbReference type="HOGENOM" id="CLU_1456680_0_0_1"/>
<evidence type="ECO:0000313" key="2">
    <source>
        <dbReference type="EnsemblPlants" id="ONIVA08G08410.1"/>
    </source>
</evidence>
<sequence>MCSNTAFPGGAGPCGDGITASIHRLFLSSRLPMRDTSIVGIDGADNRTLQHVWSSGDGAESMIPLIQVCKVSAPSALALRPCHIAPRPPRWRDVSASPFWTGGPTGQADMGSSQGTISGEEQAQESGCMDAKLQALYMHGHAQPDADAETQHTQRKKERERETMQRPAWQRLACIGTVPPASLNRR</sequence>
<evidence type="ECO:0000313" key="3">
    <source>
        <dbReference type="Proteomes" id="UP000006591"/>
    </source>
</evidence>
<dbReference type="Proteomes" id="UP000006591">
    <property type="component" value="Chromosome 8"/>
</dbReference>
<name>A0A0E0I967_ORYNI</name>
<dbReference type="Gramene" id="ONIVA08G08410.1">
    <property type="protein sequence ID" value="ONIVA08G08410.1"/>
    <property type="gene ID" value="ONIVA08G08410"/>
</dbReference>
<organism evidence="2">
    <name type="scientific">Oryza nivara</name>
    <name type="common">Indian wild rice</name>
    <name type="synonym">Oryza sativa f. spontanea</name>
    <dbReference type="NCBI Taxonomy" id="4536"/>
    <lineage>
        <taxon>Eukaryota</taxon>
        <taxon>Viridiplantae</taxon>
        <taxon>Streptophyta</taxon>
        <taxon>Embryophyta</taxon>
        <taxon>Tracheophyta</taxon>
        <taxon>Spermatophyta</taxon>
        <taxon>Magnoliopsida</taxon>
        <taxon>Liliopsida</taxon>
        <taxon>Poales</taxon>
        <taxon>Poaceae</taxon>
        <taxon>BOP clade</taxon>
        <taxon>Oryzoideae</taxon>
        <taxon>Oryzeae</taxon>
        <taxon>Oryzinae</taxon>
        <taxon>Oryza</taxon>
    </lineage>
</organism>
<protein>
    <submittedName>
        <fullName evidence="2">Uncharacterized protein</fullName>
    </submittedName>
</protein>
<feature type="compositionally biased region" description="Basic and acidic residues" evidence="1">
    <location>
        <begin position="149"/>
        <end position="164"/>
    </location>
</feature>